<dbReference type="EMBL" id="JACSRA010000006">
    <property type="protein sequence ID" value="MBD7910825.1"/>
    <property type="molecule type" value="Genomic_DNA"/>
</dbReference>
<evidence type="ECO:0000256" key="1">
    <source>
        <dbReference type="ARBA" id="ARBA00006018"/>
    </source>
</evidence>
<comment type="caution">
    <text evidence="2">The sequence shown here is derived from an EMBL/GenBank/DDBJ whole genome shotgun (WGS) entry which is preliminary data.</text>
</comment>
<comment type="similarity">
    <text evidence="1">Belongs to the HupF/HypC family.</text>
</comment>
<organism evidence="2 3">
    <name type="scientific">Clostridium cibarium</name>
    <dbReference type="NCBI Taxonomy" id="2762247"/>
    <lineage>
        <taxon>Bacteria</taxon>
        <taxon>Bacillati</taxon>
        <taxon>Bacillota</taxon>
        <taxon>Clostridia</taxon>
        <taxon>Eubacteriales</taxon>
        <taxon>Clostridiaceae</taxon>
        <taxon>Clostridium</taxon>
    </lineage>
</organism>
<dbReference type="RefSeq" id="WP_191767905.1">
    <property type="nucleotide sequence ID" value="NZ_JACSRA010000006.1"/>
</dbReference>
<dbReference type="PRINTS" id="PR00445">
    <property type="entry name" value="HUPFHYPC"/>
</dbReference>
<accession>A0ABR8PRT0</accession>
<keyword evidence="3" id="KW-1185">Reference proteome</keyword>
<protein>
    <submittedName>
        <fullName evidence="2">HypC/HybG/HupF family hydrogenase formation chaperone</fullName>
    </submittedName>
</protein>
<sequence>MCIAVPLEVIKLCEGNEAIVHYKGVSMKVNIGLLENVVLGDILLVHAGCAIEKLNKKEGKKTQELFDELPIFEEGDIWNA</sequence>
<dbReference type="NCBIfam" id="TIGR00074">
    <property type="entry name" value="hypC_hupF"/>
    <property type="match status" value="1"/>
</dbReference>
<evidence type="ECO:0000313" key="3">
    <source>
        <dbReference type="Proteomes" id="UP000627781"/>
    </source>
</evidence>
<dbReference type="Pfam" id="PF01455">
    <property type="entry name" value="HupF_HypC"/>
    <property type="match status" value="1"/>
</dbReference>
<gene>
    <name evidence="2" type="ORF">H9661_05570</name>
</gene>
<dbReference type="SUPFAM" id="SSF159127">
    <property type="entry name" value="HupF/HypC-like"/>
    <property type="match status" value="1"/>
</dbReference>
<reference evidence="2 3" key="1">
    <citation type="submission" date="2020-08" db="EMBL/GenBank/DDBJ databases">
        <title>A Genomic Blueprint of the Chicken Gut Microbiome.</title>
        <authorList>
            <person name="Gilroy R."/>
            <person name="Ravi A."/>
            <person name="Getino M."/>
            <person name="Pursley I."/>
            <person name="Horton D.L."/>
            <person name="Alikhan N.-F."/>
            <person name="Baker D."/>
            <person name="Gharbi K."/>
            <person name="Hall N."/>
            <person name="Watson M."/>
            <person name="Adriaenssens E.M."/>
            <person name="Foster-Nyarko E."/>
            <person name="Jarju S."/>
            <person name="Secka A."/>
            <person name="Antonio M."/>
            <person name="Oren A."/>
            <person name="Chaudhuri R."/>
            <person name="La Ragione R.M."/>
            <person name="Hildebrand F."/>
            <person name="Pallen M.J."/>
        </authorList>
    </citation>
    <scope>NUCLEOTIDE SEQUENCE [LARGE SCALE GENOMIC DNA]</scope>
    <source>
        <strain evidence="2 3">Sa3CVN1</strain>
    </source>
</reference>
<proteinExistence type="inferred from homology"/>
<dbReference type="PANTHER" id="PTHR35177">
    <property type="entry name" value="HYDROGENASE MATURATION FACTOR HYBG"/>
    <property type="match status" value="1"/>
</dbReference>
<evidence type="ECO:0000313" key="2">
    <source>
        <dbReference type="EMBL" id="MBD7910825.1"/>
    </source>
</evidence>
<dbReference type="PANTHER" id="PTHR35177:SF2">
    <property type="entry name" value="HYDROGENASE MATURATION FACTOR HYBG"/>
    <property type="match status" value="1"/>
</dbReference>
<dbReference type="Gene3D" id="2.30.30.140">
    <property type="match status" value="1"/>
</dbReference>
<dbReference type="Proteomes" id="UP000627781">
    <property type="component" value="Unassembled WGS sequence"/>
</dbReference>
<name>A0ABR8PRT0_9CLOT</name>
<dbReference type="InterPro" id="IPR001109">
    <property type="entry name" value="Hydrogenase_HupF/HypC"/>
</dbReference>